<dbReference type="AlphaFoldDB" id="A0A7H0H5H8"/>
<proteinExistence type="predicted"/>
<reference evidence="3 4" key="1">
    <citation type="submission" date="2020-08" db="EMBL/GenBank/DDBJ databases">
        <title>Genome sequence of Tessaracoccus defluvii JCM 17540T.</title>
        <authorList>
            <person name="Hyun D.-W."/>
            <person name="Bae J.-W."/>
        </authorList>
    </citation>
    <scope>NUCLEOTIDE SEQUENCE [LARGE SCALE GENOMIC DNA]</scope>
    <source>
        <strain evidence="3 4">JCM 17540</strain>
    </source>
</reference>
<keyword evidence="1" id="KW-1133">Transmembrane helix</keyword>
<name>A0A7H0H5H8_9ACTN</name>
<dbReference type="Pfam" id="PF03703">
    <property type="entry name" value="bPH_2"/>
    <property type="match status" value="1"/>
</dbReference>
<gene>
    <name evidence="3" type="ORF">H9L22_16985</name>
</gene>
<sequence length="174" mass="19483">MTAELPDARTLTDDDLFAPPTGEWKRLSPNYLRMKRMLIPTVWGVLFLIPAVILAVTKLWWALAILVPVALVWIGWRLWRAPRVYARWGYAERDEDIYLTSGLWSRSLSCVPYGRMQLVEVSQGPIERAYGLSTVQLVTSSTSGTVIIPGLDRGDATALRDRLIAAGEQQQAGI</sequence>
<feature type="transmembrane region" description="Helical" evidence="1">
    <location>
        <begin position="37"/>
        <end position="54"/>
    </location>
</feature>
<dbReference type="KEGG" id="tdf:H9L22_16985"/>
<keyword evidence="4" id="KW-1185">Reference proteome</keyword>
<dbReference type="PANTHER" id="PTHR34473:SF3">
    <property type="entry name" value="TRANSMEMBRANE PROTEIN-RELATED"/>
    <property type="match status" value="1"/>
</dbReference>
<evidence type="ECO:0000259" key="2">
    <source>
        <dbReference type="Pfam" id="PF03703"/>
    </source>
</evidence>
<feature type="transmembrane region" description="Helical" evidence="1">
    <location>
        <begin position="60"/>
        <end position="79"/>
    </location>
</feature>
<evidence type="ECO:0000256" key="1">
    <source>
        <dbReference type="SAM" id="Phobius"/>
    </source>
</evidence>
<accession>A0A7H0H5H8</accession>
<organism evidence="3 4">
    <name type="scientific">Tessaracoccus defluvii</name>
    <dbReference type="NCBI Taxonomy" id="1285901"/>
    <lineage>
        <taxon>Bacteria</taxon>
        <taxon>Bacillati</taxon>
        <taxon>Actinomycetota</taxon>
        <taxon>Actinomycetes</taxon>
        <taxon>Propionibacteriales</taxon>
        <taxon>Propionibacteriaceae</taxon>
        <taxon>Tessaracoccus</taxon>
    </lineage>
</organism>
<keyword evidence="1" id="KW-0472">Membrane</keyword>
<evidence type="ECO:0000313" key="4">
    <source>
        <dbReference type="Proteomes" id="UP000516117"/>
    </source>
</evidence>
<dbReference type="EMBL" id="CP060789">
    <property type="protein sequence ID" value="QNP55794.1"/>
    <property type="molecule type" value="Genomic_DNA"/>
</dbReference>
<protein>
    <submittedName>
        <fullName evidence="3">PH domain-containing protein</fullName>
    </submittedName>
</protein>
<keyword evidence="1" id="KW-0812">Transmembrane</keyword>
<dbReference type="RefSeq" id="WP_187720923.1">
    <property type="nucleotide sequence ID" value="NZ_BAABBL010000010.1"/>
</dbReference>
<evidence type="ECO:0000313" key="3">
    <source>
        <dbReference type="EMBL" id="QNP55794.1"/>
    </source>
</evidence>
<feature type="domain" description="YdbS-like PH" evidence="2">
    <location>
        <begin position="85"/>
        <end position="163"/>
    </location>
</feature>
<dbReference type="PANTHER" id="PTHR34473">
    <property type="entry name" value="UPF0699 TRANSMEMBRANE PROTEIN YDBS"/>
    <property type="match status" value="1"/>
</dbReference>
<dbReference type="Proteomes" id="UP000516117">
    <property type="component" value="Chromosome"/>
</dbReference>
<dbReference type="InterPro" id="IPR005182">
    <property type="entry name" value="YdbS-like_PH"/>
</dbReference>